<evidence type="ECO:0008006" key="4">
    <source>
        <dbReference type="Google" id="ProtNLM"/>
    </source>
</evidence>
<feature type="transmembrane region" description="Helical" evidence="1">
    <location>
        <begin position="38"/>
        <end position="59"/>
    </location>
</feature>
<organism evidence="2 3">
    <name type="scientific">Loigolactobacillus rennini DSM 20253</name>
    <dbReference type="NCBI Taxonomy" id="1423796"/>
    <lineage>
        <taxon>Bacteria</taxon>
        <taxon>Bacillati</taxon>
        <taxon>Bacillota</taxon>
        <taxon>Bacilli</taxon>
        <taxon>Lactobacillales</taxon>
        <taxon>Lactobacillaceae</taxon>
        <taxon>Loigolactobacillus</taxon>
    </lineage>
</organism>
<keyword evidence="3" id="KW-1185">Reference proteome</keyword>
<evidence type="ECO:0000256" key="1">
    <source>
        <dbReference type="SAM" id="Phobius"/>
    </source>
</evidence>
<sequence length="180" mass="20822">MEKVIAMQTLQRYAWLRALIYLVFGISIFLFPRAIFQFSVYLISFYLLISGGLNLITAFRLRRQSPFYTSDLTSGFFKIVAALFVLLFARGIVSILPLFLGMLLLVYGVFKFIQTHNHRQFVNVVPWSGFIYSILIIIAGLLLLFNPFRSVLLGFQVFGVVLILMSIGEIIDWWQIQHNR</sequence>
<proteinExistence type="predicted"/>
<feature type="transmembrane region" description="Helical" evidence="1">
    <location>
        <begin position="12"/>
        <end position="32"/>
    </location>
</feature>
<keyword evidence="1" id="KW-0472">Membrane</keyword>
<dbReference type="InterPro" id="IPR052712">
    <property type="entry name" value="Acid_resist_chaperone_HdeD"/>
</dbReference>
<dbReference type="EMBL" id="AYYI01000021">
    <property type="protein sequence ID" value="KRM99002.1"/>
    <property type="molecule type" value="Genomic_DNA"/>
</dbReference>
<name>A0A0R2D714_9LACO</name>
<comment type="caution">
    <text evidence="2">The sequence shown here is derived from an EMBL/GenBank/DDBJ whole genome shotgun (WGS) entry which is preliminary data.</text>
</comment>
<keyword evidence="1" id="KW-0812">Transmembrane</keyword>
<dbReference type="PANTHER" id="PTHR34989">
    <property type="entry name" value="PROTEIN HDED"/>
    <property type="match status" value="1"/>
</dbReference>
<dbReference type="OrthoDB" id="2301130at2"/>
<dbReference type="PATRIC" id="fig|1423796.3.peg.658"/>
<dbReference type="GO" id="GO:0005886">
    <property type="term" value="C:plasma membrane"/>
    <property type="evidence" value="ECO:0007669"/>
    <property type="project" value="TreeGrafter"/>
</dbReference>
<dbReference type="InterPro" id="IPR005325">
    <property type="entry name" value="DUF308_memb"/>
</dbReference>
<reference evidence="2 3" key="1">
    <citation type="journal article" date="2015" name="Genome Announc.">
        <title>Expanding the biotechnology potential of lactobacilli through comparative genomics of 213 strains and associated genera.</title>
        <authorList>
            <person name="Sun Z."/>
            <person name="Harris H.M."/>
            <person name="McCann A."/>
            <person name="Guo C."/>
            <person name="Argimon S."/>
            <person name="Zhang W."/>
            <person name="Yang X."/>
            <person name="Jeffery I.B."/>
            <person name="Cooney J.C."/>
            <person name="Kagawa T.F."/>
            <person name="Liu W."/>
            <person name="Song Y."/>
            <person name="Salvetti E."/>
            <person name="Wrobel A."/>
            <person name="Rasinkangas P."/>
            <person name="Parkhill J."/>
            <person name="Rea M.C."/>
            <person name="O'Sullivan O."/>
            <person name="Ritari J."/>
            <person name="Douillard F.P."/>
            <person name="Paul Ross R."/>
            <person name="Yang R."/>
            <person name="Briner A.E."/>
            <person name="Felis G.E."/>
            <person name="de Vos W.M."/>
            <person name="Barrangou R."/>
            <person name="Klaenhammer T.R."/>
            <person name="Caufield P.W."/>
            <person name="Cui Y."/>
            <person name="Zhang H."/>
            <person name="O'Toole P.W."/>
        </authorList>
    </citation>
    <scope>NUCLEOTIDE SEQUENCE [LARGE SCALE GENOMIC DNA]</scope>
    <source>
        <strain evidence="2 3">DSM 20253</strain>
    </source>
</reference>
<feature type="transmembrane region" description="Helical" evidence="1">
    <location>
        <begin position="151"/>
        <end position="174"/>
    </location>
</feature>
<keyword evidence="1" id="KW-1133">Transmembrane helix</keyword>
<evidence type="ECO:0000313" key="2">
    <source>
        <dbReference type="EMBL" id="KRM99002.1"/>
    </source>
</evidence>
<accession>A0A0R2D714</accession>
<dbReference type="PANTHER" id="PTHR34989:SF1">
    <property type="entry name" value="PROTEIN HDED"/>
    <property type="match status" value="1"/>
</dbReference>
<dbReference type="AlphaFoldDB" id="A0A0R2D714"/>
<gene>
    <name evidence="2" type="ORF">FC24_GL000641</name>
</gene>
<dbReference type="Pfam" id="PF03729">
    <property type="entry name" value="DUF308"/>
    <property type="match status" value="2"/>
</dbReference>
<evidence type="ECO:0000313" key="3">
    <source>
        <dbReference type="Proteomes" id="UP000051638"/>
    </source>
</evidence>
<protein>
    <recommendedName>
        <fullName evidence="4">Acid-resistance membrane protein</fullName>
    </recommendedName>
</protein>
<dbReference type="STRING" id="1423796.FC24_GL000641"/>
<dbReference type="Proteomes" id="UP000051638">
    <property type="component" value="Unassembled WGS sequence"/>
</dbReference>
<feature type="transmembrane region" description="Helical" evidence="1">
    <location>
        <begin position="125"/>
        <end position="145"/>
    </location>
</feature>